<sequence length="102" mass="11066">MASLRSSPPRAVRVPKEVGPIIELGAAGMELRRVPNTITKHPNLTSPRLVVSVSKKLFAVRLGVESRRSGVPAPGQQIKSVGLRLPSAEPAYWGHVGPRRMR</sequence>
<keyword evidence="2" id="KW-1185">Reference proteome</keyword>
<evidence type="ECO:0000313" key="1">
    <source>
        <dbReference type="EMBL" id="KAK1838952.1"/>
    </source>
</evidence>
<dbReference type="AlphaFoldDB" id="A0AAD9E8Y0"/>
<dbReference type="Proteomes" id="UP001243330">
    <property type="component" value="Unassembled WGS sequence"/>
</dbReference>
<organism evidence="1 2">
    <name type="scientific">Colletotrichum chrysophilum</name>
    <dbReference type="NCBI Taxonomy" id="1836956"/>
    <lineage>
        <taxon>Eukaryota</taxon>
        <taxon>Fungi</taxon>
        <taxon>Dikarya</taxon>
        <taxon>Ascomycota</taxon>
        <taxon>Pezizomycotina</taxon>
        <taxon>Sordariomycetes</taxon>
        <taxon>Hypocreomycetidae</taxon>
        <taxon>Glomerellales</taxon>
        <taxon>Glomerellaceae</taxon>
        <taxon>Colletotrichum</taxon>
        <taxon>Colletotrichum gloeosporioides species complex</taxon>
    </lineage>
</organism>
<gene>
    <name evidence="1" type="ORF">CCHR01_18426</name>
</gene>
<protein>
    <submittedName>
        <fullName evidence="1">Uncharacterized protein</fullName>
    </submittedName>
</protein>
<reference evidence="1" key="1">
    <citation type="submission" date="2023-01" db="EMBL/GenBank/DDBJ databases">
        <title>Colletotrichum chrysophilum M932 genome sequence.</title>
        <authorList>
            <person name="Baroncelli R."/>
        </authorList>
    </citation>
    <scope>NUCLEOTIDE SEQUENCE</scope>
    <source>
        <strain evidence="1">M932</strain>
    </source>
</reference>
<accession>A0AAD9E8Y0</accession>
<proteinExistence type="predicted"/>
<comment type="caution">
    <text evidence="1">The sequence shown here is derived from an EMBL/GenBank/DDBJ whole genome shotgun (WGS) entry which is preliminary data.</text>
</comment>
<name>A0AAD9E8Y0_9PEZI</name>
<dbReference type="EMBL" id="JAQOWY010000741">
    <property type="protein sequence ID" value="KAK1838952.1"/>
    <property type="molecule type" value="Genomic_DNA"/>
</dbReference>
<evidence type="ECO:0000313" key="2">
    <source>
        <dbReference type="Proteomes" id="UP001243330"/>
    </source>
</evidence>